<dbReference type="InterPro" id="IPR001313">
    <property type="entry name" value="Pumilio_RNA-bd_rpt"/>
</dbReference>
<dbReference type="GeneID" id="30189426"/>
<feature type="region of interest" description="Disordered" evidence="3">
    <location>
        <begin position="1"/>
        <end position="71"/>
    </location>
</feature>
<dbReference type="InterPro" id="IPR011989">
    <property type="entry name" value="ARM-like"/>
</dbReference>
<feature type="region of interest" description="Disordered" evidence="3">
    <location>
        <begin position="941"/>
        <end position="968"/>
    </location>
</feature>
<feature type="compositionally biased region" description="Basic residues" evidence="3">
    <location>
        <begin position="847"/>
        <end position="861"/>
    </location>
</feature>
<dbReference type="SMART" id="SM00360">
    <property type="entry name" value="RRM"/>
    <property type="match status" value="2"/>
</dbReference>
<feature type="domain" description="RRM" evidence="4">
    <location>
        <begin position="220"/>
        <end position="291"/>
    </location>
</feature>
<keyword evidence="7" id="KW-1185">Reference proteome</keyword>
<feature type="compositionally biased region" description="Basic and acidic residues" evidence="3">
    <location>
        <begin position="1050"/>
        <end position="1069"/>
    </location>
</feature>
<dbReference type="Gene3D" id="1.25.10.10">
    <property type="entry name" value="Leucine-rich Repeat Variant"/>
    <property type="match status" value="1"/>
</dbReference>
<feature type="domain" description="PUM-HD" evidence="5">
    <location>
        <begin position="495"/>
        <end position="849"/>
    </location>
</feature>
<dbReference type="InterPro" id="IPR000504">
    <property type="entry name" value="RRM_dom"/>
</dbReference>
<dbReference type="CDD" id="cd00590">
    <property type="entry name" value="RRM_SF"/>
    <property type="match status" value="1"/>
</dbReference>
<feature type="compositionally biased region" description="Polar residues" evidence="3">
    <location>
        <begin position="17"/>
        <end position="31"/>
    </location>
</feature>
<dbReference type="GO" id="GO:0000288">
    <property type="term" value="P:nuclear-transcribed mRNA catabolic process, deadenylation-dependent decay"/>
    <property type="evidence" value="ECO:0007669"/>
    <property type="project" value="TreeGrafter"/>
</dbReference>
<gene>
    <name evidence="6" type="ORF">L198_00211</name>
</gene>
<sequence length="1093" mass="119774">MTPLTSNPPRSHHTRAHSTSTAFNGQPQSKTRAARSKSLAGPPPPAKSAGLGFLSGGLPTGPSPQLHPYDSISSLPDVEALGLPPASVSELRQRTQQLIQNSITSTRINATPFDQPTFQFPSLATLPGEVPLHMQADDYALLQAMEQFGVGNSYANNTQAVPALNLGHNRQSSSISNVFDPPRFAYSRTGNRAFRTRSRASSRASDTFVTEGREAYGPSKTLWLGNIDVQVTKGMIYEEFEHYGPIENIRVLPEKTCAFVNFVNSTSAVTAHEDILKRQGGVMLSLNKTAPVLLGFGKDNSHRRTASTLSAAFSTSAETATGNNGCPHGIAPTRAIRIERVPENVSSTTLSQIFSPFGSVENTRILPGKRHGFVNFELLDSAVAAYESLNGKPLFGPDFGPVRIDFARVPTRAPSQLKVTFLTGDSLAEALGTVKGADSVPMERQMCDEDGDVENYRSPFLLDILKEGVHEKVLKKGLTLDGHVSEKQLIMQMLSEEDEDEDVRAVDTDRPVRLAYKTDIPQLQSLPLETFTTVDLKQIESELKDDTTVTEEIDEFALNCLSSLTQLALHGVGNGIVQSLFKSASSFIRLTIIRNLAPQLASIGCHMRGTWVTQALVDNSKARDERRAIVDAFRDWIPALMSDKIGNYICSALVAYGPEHNSVVFDAAVDRMLEVAQDRFGARCLIRCLDSTHTTWYQKKKVATAIILNSIPLVTSSNGALLVTWLLESIDIPRRCELLAKRFLPHLTHLCIHGIASTAILRIIAQTSDNAASSLLISGIFRTRNDNVLQELLSDPQNGLPFIAKIVAIDTVPHDQRLVLEEAIKRTLPIVHNRSSTEYQTLSRSLKAGHQHHTTSKKRPSKPALRTSRSNILQPKQFHERRKSSLSKLPPRFTTPQITSEQAHWYDTPIVALPSPEFRPVKIVAPDERKKGYKYASDGRSAYQADGDASDDDDASSTSSYKTFHTGMPDHSMEVPAMDILYLDDSIDSHQELTPAMTTSSLSPTPTVISTPALSIQFPGHYPEPSHRFASESRPSDQSTDGLQLNVAPEDIKAEVKVESKAEKGESSTKKARRLSQSVAHVPETIVEEGSVP</sequence>
<feature type="region of interest" description="Disordered" evidence="3">
    <location>
        <begin position="844"/>
        <end position="893"/>
    </location>
</feature>
<name>A0A1E3K5Y8_9TREE</name>
<accession>A0A1E3K5Y8</accession>
<dbReference type="PANTHER" id="PTHR47093">
    <property type="entry name" value="PROTEIN JSN1-RELATED"/>
    <property type="match status" value="1"/>
</dbReference>
<evidence type="ECO:0000256" key="2">
    <source>
        <dbReference type="PROSITE-ProRule" id="PRU00176"/>
    </source>
</evidence>
<protein>
    <recommendedName>
        <fullName evidence="8">Pumilio domain-containing protein c</fullName>
    </recommendedName>
</protein>
<dbReference type="InterPro" id="IPR052645">
    <property type="entry name" value="Pumilio_domain_protein"/>
</dbReference>
<dbReference type="PROSITE" id="PS50303">
    <property type="entry name" value="PUM_HD"/>
    <property type="match status" value="1"/>
</dbReference>
<dbReference type="GO" id="GO:0003723">
    <property type="term" value="F:RNA binding"/>
    <property type="evidence" value="ECO:0007669"/>
    <property type="project" value="UniProtKB-UniRule"/>
</dbReference>
<dbReference type="OrthoDB" id="2017782at2759"/>
<reference evidence="6 7" key="1">
    <citation type="submission" date="2016-06" db="EMBL/GenBank/DDBJ databases">
        <title>Evolution of pathogenesis and genome organization in the Tremellales.</title>
        <authorList>
            <person name="Cuomo C."/>
            <person name="Litvintseva A."/>
            <person name="Heitman J."/>
            <person name="Chen Y."/>
            <person name="Sun S."/>
            <person name="Springer D."/>
            <person name="Dromer F."/>
            <person name="Young S."/>
            <person name="Zeng Q."/>
            <person name="Chapman S."/>
            <person name="Gujja S."/>
            <person name="Saif S."/>
            <person name="Birren B."/>
        </authorList>
    </citation>
    <scope>NUCLEOTIDE SEQUENCE [LARGE SCALE GENOMIC DNA]</scope>
    <source>
        <strain evidence="6 7">CBS 7118</strain>
    </source>
</reference>
<comment type="caution">
    <text evidence="6">The sequence shown here is derived from an EMBL/GenBank/DDBJ whole genome shotgun (WGS) entry which is preliminary data.</text>
</comment>
<feature type="compositionally biased region" description="Basic and acidic residues" evidence="3">
    <location>
        <begin position="1024"/>
        <end position="1035"/>
    </location>
</feature>
<dbReference type="PANTHER" id="PTHR47093:SF1">
    <property type="entry name" value="PROTEIN JSN1-RELATED"/>
    <property type="match status" value="1"/>
</dbReference>
<feature type="region of interest" description="Disordered" evidence="3">
    <location>
        <begin position="1019"/>
        <end position="1093"/>
    </location>
</feature>
<keyword evidence="1" id="KW-0677">Repeat</keyword>
<evidence type="ECO:0000313" key="6">
    <source>
        <dbReference type="EMBL" id="ODO08481.1"/>
    </source>
</evidence>
<dbReference type="InterPro" id="IPR035979">
    <property type="entry name" value="RBD_domain_sf"/>
</dbReference>
<feature type="domain" description="RRM" evidence="4">
    <location>
        <begin position="334"/>
        <end position="409"/>
    </location>
</feature>
<dbReference type="SUPFAM" id="SSF48371">
    <property type="entry name" value="ARM repeat"/>
    <property type="match status" value="1"/>
</dbReference>
<dbReference type="InterPro" id="IPR016024">
    <property type="entry name" value="ARM-type_fold"/>
</dbReference>
<evidence type="ECO:0008006" key="8">
    <source>
        <dbReference type="Google" id="ProtNLM"/>
    </source>
</evidence>
<dbReference type="RefSeq" id="XP_019035338.1">
    <property type="nucleotide sequence ID" value="XM_019172396.1"/>
</dbReference>
<dbReference type="InterPro" id="IPR012677">
    <property type="entry name" value="Nucleotide-bd_a/b_plait_sf"/>
</dbReference>
<dbReference type="Gene3D" id="3.30.70.330">
    <property type="match status" value="2"/>
</dbReference>
<evidence type="ECO:0000259" key="4">
    <source>
        <dbReference type="PROSITE" id="PS50102"/>
    </source>
</evidence>
<dbReference type="SUPFAM" id="SSF54928">
    <property type="entry name" value="RNA-binding domain, RBD"/>
    <property type="match status" value="1"/>
</dbReference>
<dbReference type="PROSITE" id="PS50102">
    <property type="entry name" value="RRM"/>
    <property type="match status" value="2"/>
</dbReference>
<evidence type="ECO:0000313" key="7">
    <source>
        <dbReference type="Proteomes" id="UP000094819"/>
    </source>
</evidence>
<keyword evidence="2" id="KW-0694">RNA-binding</keyword>
<proteinExistence type="predicted"/>
<dbReference type="InterPro" id="IPR033133">
    <property type="entry name" value="PUM-HD"/>
</dbReference>
<organism evidence="6 7">
    <name type="scientific">Cryptococcus wingfieldii CBS 7118</name>
    <dbReference type="NCBI Taxonomy" id="1295528"/>
    <lineage>
        <taxon>Eukaryota</taxon>
        <taxon>Fungi</taxon>
        <taxon>Dikarya</taxon>
        <taxon>Basidiomycota</taxon>
        <taxon>Agaricomycotina</taxon>
        <taxon>Tremellomycetes</taxon>
        <taxon>Tremellales</taxon>
        <taxon>Cryptococcaceae</taxon>
        <taxon>Cryptococcus</taxon>
    </lineage>
</organism>
<dbReference type="AlphaFoldDB" id="A0A1E3K5Y8"/>
<dbReference type="Pfam" id="PF00076">
    <property type="entry name" value="RRM_1"/>
    <property type="match status" value="2"/>
</dbReference>
<dbReference type="SMART" id="SM00025">
    <property type="entry name" value="Pumilio"/>
    <property type="match status" value="6"/>
</dbReference>
<evidence type="ECO:0000256" key="1">
    <source>
        <dbReference type="ARBA" id="ARBA00022737"/>
    </source>
</evidence>
<evidence type="ECO:0000256" key="3">
    <source>
        <dbReference type="SAM" id="MobiDB-lite"/>
    </source>
</evidence>
<dbReference type="Proteomes" id="UP000094819">
    <property type="component" value="Unassembled WGS sequence"/>
</dbReference>
<dbReference type="EMBL" id="AWGH01000001">
    <property type="protein sequence ID" value="ODO08481.1"/>
    <property type="molecule type" value="Genomic_DNA"/>
</dbReference>
<evidence type="ECO:0000259" key="5">
    <source>
        <dbReference type="PROSITE" id="PS50303"/>
    </source>
</evidence>